<keyword evidence="2" id="KW-1185">Reference proteome</keyword>
<evidence type="ECO:0000313" key="1">
    <source>
        <dbReference type="EMBL" id="GFT60161.1"/>
    </source>
</evidence>
<name>A0A8X6PAS1_NEPPI</name>
<dbReference type="InterPro" id="IPR050951">
    <property type="entry name" value="Retrovirus_Pol_polyprotein"/>
</dbReference>
<dbReference type="PANTHER" id="PTHR37984:SF5">
    <property type="entry name" value="PROTEIN NYNRIN-LIKE"/>
    <property type="match status" value="1"/>
</dbReference>
<reference evidence="1" key="1">
    <citation type="submission" date="2020-08" db="EMBL/GenBank/DDBJ databases">
        <title>Multicomponent nature underlies the extraordinary mechanical properties of spider dragline silk.</title>
        <authorList>
            <person name="Kono N."/>
            <person name="Nakamura H."/>
            <person name="Mori M."/>
            <person name="Yoshida Y."/>
            <person name="Ohtoshi R."/>
            <person name="Malay A.D."/>
            <person name="Moran D.A.P."/>
            <person name="Tomita M."/>
            <person name="Numata K."/>
            <person name="Arakawa K."/>
        </authorList>
    </citation>
    <scope>NUCLEOTIDE SEQUENCE</scope>
</reference>
<dbReference type="GO" id="GO:0071897">
    <property type="term" value="P:DNA biosynthetic process"/>
    <property type="evidence" value="ECO:0007669"/>
    <property type="project" value="UniProtKB-ARBA"/>
</dbReference>
<organism evidence="1 2">
    <name type="scientific">Nephila pilipes</name>
    <name type="common">Giant wood spider</name>
    <name type="synonym">Nephila maculata</name>
    <dbReference type="NCBI Taxonomy" id="299642"/>
    <lineage>
        <taxon>Eukaryota</taxon>
        <taxon>Metazoa</taxon>
        <taxon>Ecdysozoa</taxon>
        <taxon>Arthropoda</taxon>
        <taxon>Chelicerata</taxon>
        <taxon>Arachnida</taxon>
        <taxon>Araneae</taxon>
        <taxon>Araneomorphae</taxon>
        <taxon>Entelegynae</taxon>
        <taxon>Araneoidea</taxon>
        <taxon>Nephilidae</taxon>
        <taxon>Nephila</taxon>
    </lineage>
</organism>
<dbReference type="InterPro" id="IPR043502">
    <property type="entry name" value="DNA/RNA_pol_sf"/>
</dbReference>
<proteinExistence type="predicted"/>
<dbReference type="PANTHER" id="PTHR37984">
    <property type="entry name" value="PROTEIN CBG26694"/>
    <property type="match status" value="1"/>
</dbReference>
<dbReference type="InterPro" id="IPR043128">
    <property type="entry name" value="Rev_trsase/Diguanyl_cyclase"/>
</dbReference>
<sequence>MMQIMSKVLERARSLNIQFNPDKLQYRVPEVKYVGQIISKSGIRLDPDHIKANVEMPTPKSKTEIMRLLGMVELSQKYQQAFLTSRIRLAELR</sequence>
<dbReference type="SUPFAM" id="SSF56672">
    <property type="entry name" value="DNA/RNA polymerases"/>
    <property type="match status" value="1"/>
</dbReference>
<dbReference type="EMBL" id="BMAW01018800">
    <property type="protein sequence ID" value="GFT60161.1"/>
    <property type="molecule type" value="Genomic_DNA"/>
</dbReference>
<dbReference type="Gene3D" id="3.30.70.270">
    <property type="match status" value="1"/>
</dbReference>
<gene>
    <name evidence="1" type="primary">Tf2-9_104</name>
    <name evidence="1" type="ORF">NPIL_84871</name>
</gene>
<dbReference type="OrthoDB" id="1303608at2759"/>
<dbReference type="AlphaFoldDB" id="A0A8X6PAS1"/>
<comment type="caution">
    <text evidence="1">The sequence shown here is derived from an EMBL/GenBank/DDBJ whole genome shotgun (WGS) entry which is preliminary data.</text>
</comment>
<evidence type="ECO:0000313" key="2">
    <source>
        <dbReference type="Proteomes" id="UP000887013"/>
    </source>
</evidence>
<dbReference type="Proteomes" id="UP000887013">
    <property type="component" value="Unassembled WGS sequence"/>
</dbReference>
<accession>A0A8X6PAS1</accession>
<protein>
    <submittedName>
        <fullName evidence="1">Transposon Tf2-9 polyprotein</fullName>
    </submittedName>
</protein>